<keyword evidence="9" id="KW-0547">Nucleotide-binding</keyword>
<comment type="caution">
    <text evidence="20">The sequence shown here is derived from an EMBL/GenBank/DDBJ whole genome shotgun (WGS) entry which is preliminary data.</text>
</comment>
<gene>
    <name evidence="20" type="ORF">CLV94_2464</name>
</gene>
<evidence type="ECO:0000256" key="13">
    <source>
        <dbReference type="ARBA" id="ARBA00023136"/>
    </source>
</evidence>
<feature type="transmembrane region" description="Helical" evidence="16">
    <location>
        <begin position="497"/>
        <end position="518"/>
    </location>
</feature>
<name>A0A495MC50_9FLAO</name>
<evidence type="ECO:0000256" key="15">
    <source>
        <dbReference type="ARBA" id="ARBA00051245"/>
    </source>
</evidence>
<evidence type="ECO:0000256" key="1">
    <source>
        <dbReference type="ARBA" id="ARBA00004429"/>
    </source>
</evidence>
<comment type="similarity">
    <text evidence="2">Belongs to the CpsD/CapB family.</text>
</comment>
<keyword evidence="13 16" id="KW-0472">Membrane</keyword>
<dbReference type="EC" id="2.7.10.2" evidence="4"/>
<evidence type="ECO:0000259" key="17">
    <source>
        <dbReference type="Pfam" id="PF02706"/>
    </source>
</evidence>
<keyword evidence="7" id="KW-0808">Transferase</keyword>
<evidence type="ECO:0000256" key="8">
    <source>
        <dbReference type="ARBA" id="ARBA00022692"/>
    </source>
</evidence>
<evidence type="ECO:0000256" key="11">
    <source>
        <dbReference type="ARBA" id="ARBA00022840"/>
    </source>
</evidence>
<organism evidence="20 21">
    <name type="scientific">Flavobacterium endophyticum</name>
    <dbReference type="NCBI Taxonomy" id="1540163"/>
    <lineage>
        <taxon>Bacteria</taxon>
        <taxon>Pseudomonadati</taxon>
        <taxon>Bacteroidota</taxon>
        <taxon>Flavobacteriia</taxon>
        <taxon>Flavobacteriales</taxon>
        <taxon>Flavobacteriaceae</taxon>
        <taxon>Flavobacterium</taxon>
    </lineage>
</organism>
<dbReference type="InterPro" id="IPR025669">
    <property type="entry name" value="AAA_dom"/>
</dbReference>
<sequence length="788" mass="89154">MNNNQELSQENQESDFSIREQIEKYLAHWKWFLFTIIITLVCAFIYLRYATPLYRANATILVKDDKKGGLASEFSALSDLGVLGGSKSNVDNEVEVLRSRTLIYNTVEELKLNVSYINHGRVKSVELYKNSPIVFLFFPKAKDKKFKKTIFQVGSVNKDTYRLTYADKEIGIFRYNKLISSTLGNILVTKSTREDSKLNGEFSIDCEVSPLAKKTQSFKSRLNVSPLSKNTSVVELSIVDEVPERGEDFLNTLVEIYNQNAIEDKNLVAEKTSQFISQRLEFITNELSDVEKDVEGFKNQNRLTDIESETKLFLENASDYEKQKIETEIQQNVVASMISFLKSSKSEDLVPTNILSTGTDSEAGSLIAEYNKLVIERNRIATGATLDNPVVKNADKRIVALKSNIQQSLYRLQSSLNIKRRNLDREGAEIGGRKAQVPRLEREFRIIDRQQKVKEALYLYLLEKREETALTLAATEQSAKVIDSALSSEVPVSPKRMIIYLGALLAGLAIPFGIIYIMDLLNTKIKTRQEIEKRLAIPFLGDVPKSESHEEMINTNSRSSSAEAIRIVRTNLEFMLTGVQGDKGKAIFVTSTIPGEGKTFISVNLAGTIALSGKKVLLVGMDIRNPKLAEYIPIKSEGVTNYLSKHDRNLESYITKLDNFENFHVLSSGVIPPNPVELLMNDKLNKMFTELKDTYDYIIVDTAPVSVVTDTLLIANNADAFIYVVRANYLDKRMLHVPEMFYNQKKLPNMSLVLNATEIMKKGYGYGYGYGYGVQEEVKPWYKNIFKK</sequence>
<dbReference type="GO" id="GO:0005524">
    <property type="term" value="F:ATP binding"/>
    <property type="evidence" value="ECO:0007669"/>
    <property type="project" value="UniProtKB-KW"/>
</dbReference>
<dbReference type="PANTHER" id="PTHR32309">
    <property type="entry name" value="TYROSINE-PROTEIN KINASE"/>
    <property type="match status" value="1"/>
</dbReference>
<dbReference type="InterPro" id="IPR003856">
    <property type="entry name" value="LPS_length_determ_N"/>
</dbReference>
<evidence type="ECO:0000256" key="5">
    <source>
        <dbReference type="ARBA" id="ARBA00022475"/>
    </source>
</evidence>
<dbReference type="RefSeq" id="WP_121376770.1">
    <property type="nucleotide sequence ID" value="NZ_RBLC01000003.1"/>
</dbReference>
<proteinExistence type="inferred from homology"/>
<dbReference type="FunFam" id="3.40.50.300:FF:000527">
    <property type="entry name" value="Tyrosine-protein kinase etk"/>
    <property type="match status" value="1"/>
</dbReference>
<evidence type="ECO:0000256" key="3">
    <source>
        <dbReference type="ARBA" id="ARBA00008883"/>
    </source>
</evidence>
<evidence type="ECO:0000313" key="20">
    <source>
        <dbReference type="EMBL" id="RKS21829.1"/>
    </source>
</evidence>
<feature type="transmembrane region" description="Helical" evidence="16">
    <location>
        <begin position="31"/>
        <end position="49"/>
    </location>
</feature>
<evidence type="ECO:0000256" key="9">
    <source>
        <dbReference type="ARBA" id="ARBA00022741"/>
    </source>
</evidence>
<evidence type="ECO:0000256" key="16">
    <source>
        <dbReference type="SAM" id="Phobius"/>
    </source>
</evidence>
<dbReference type="Pfam" id="PF13614">
    <property type="entry name" value="AAA_31"/>
    <property type="match status" value="1"/>
</dbReference>
<protein>
    <recommendedName>
        <fullName evidence="4">non-specific protein-tyrosine kinase</fullName>
        <ecNumber evidence="4">2.7.10.2</ecNumber>
    </recommendedName>
</protein>
<reference evidence="20 21" key="1">
    <citation type="submission" date="2018-10" db="EMBL/GenBank/DDBJ databases">
        <title>Genomic Encyclopedia of Archaeal and Bacterial Type Strains, Phase II (KMG-II): from individual species to whole genera.</title>
        <authorList>
            <person name="Goeker M."/>
        </authorList>
    </citation>
    <scope>NUCLEOTIDE SEQUENCE [LARGE SCALE GENOMIC DNA]</scope>
    <source>
        <strain evidence="20 21">DSM 29537</strain>
    </source>
</reference>
<dbReference type="Pfam" id="PF13807">
    <property type="entry name" value="GNVR"/>
    <property type="match status" value="1"/>
</dbReference>
<evidence type="ECO:0000256" key="12">
    <source>
        <dbReference type="ARBA" id="ARBA00022989"/>
    </source>
</evidence>
<dbReference type="PANTHER" id="PTHR32309:SF13">
    <property type="entry name" value="FERRIC ENTEROBACTIN TRANSPORT PROTEIN FEPE"/>
    <property type="match status" value="1"/>
</dbReference>
<evidence type="ECO:0000256" key="6">
    <source>
        <dbReference type="ARBA" id="ARBA00022519"/>
    </source>
</evidence>
<keyword evidence="14" id="KW-0829">Tyrosine-protein kinase</keyword>
<dbReference type="GO" id="GO:0042802">
    <property type="term" value="F:identical protein binding"/>
    <property type="evidence" value="ECO:0007669"/>
    <property type="project" value="UniProtKB-ARBA"/>
</dbReference>
<evidence type="ECO:0000313" key="21">
    <source>
        <dbReference type="Proteomes" id="UP000277579"/>
    </source>
</evidence>
<dbReference type="NCBIfam" id="TIGR01007">
    <property type="entry name" value="eps_fam"/>
    <property type="match status" value="1"/>
</dbReference>
<dbReference type="InterPro" id="IPR005702">
    <property type="entry name" value="Wzc-like_C"/>
</dbReference>
<evidence type="ECO:0000256" key="4">
    <source>
        <dbReference type="ARBA" id="ARBA00011903"/>
    </source>
</evidence>
<keyword evidence="10" id="KW-0418">Kinase</keyword>
<keyword evidence="5" id="KW-1003">Cell membrane</keyword>
<accession>A0A495MC50</accession>
<feature type="domain" description="AAA" evidence="18">
    <location>
        <begin position="585"/>
        <end position="725"/>
    </location>
</feature>
<keyword evidence="12 16" id="KW-1133">Transmembrane helix</keyword>
<keyword evidence="11" id="KW-0067">ATP-binding</keyword>
<evidence type="ECO:0000256" key="10">
    <source>
        <dbReference type="ARBA" id="ARBA00022777"/>
    </source>
</evidence>
<dbReference type="EMBL" id="RBLC01000003">
    <property type="protein sequence ID" value="RKS21829.1"/>
    <property type="molecule type" value="Genomic_DNA"/>
</dbReference>
<dbReference type="SUPFAM" id="SSF52540">
    <property type="entry name" value="P-loop containing nucleoside triphosphate hydrolases"/>
    <property type="match status" value="1"/>
</dbReference>
<dbReference type="OrthoDB" id="9794577at2"/>
<keyword evidence="6" id="KW-0997">Cell inner membrane</keyword>
<evidence type="ECO:0000256" key="7">
    <source>
        <dbReference type="ARBA" id="ARBA00022679"/>
    </source>
</evidence>
<evidence type="ECO:0000259" key="19">
    <source>
        <dbReference type="Pfam" id="PF13807"/>
    </source>
</evidence>
<dbReference type="GO" id="GO:0005886">
    <property type="term" value="C:plasma membrane"/>
    <property type="evidence" value="ECO:0007669"/>
    <property type="project" value="UniProtKB-SubCell"/>
</dbReference>
<dbReference type="AlphaFoldDB" id="A0A495MC50"/>
<dbReference type="Gene3D" id="3.40.50.300">
    <property type="entry name" value="P-loop containing nucleotide triphosphate hydrolases"/>
    <property type="match status" value="1"/>
</dbReference>
<evidence type="ECO:0000256" key="2">
    <source>
        <dbReference type="ARBA" id="ARBA00007316"/>
    </source>
</evidence>
<evidence type="ECO:0000259" key="18">
    <source>
        <dbReference type="Pfam" id="PF13614"/>
    </source>
</evidence>
<dbReference type="Pfam" id="PF02706">
    <property type="entry name" value="Wzz"/>
    <property type="match status" value="1"/>
</dbReference>
<keyword evidence="8 16" id="KW-0812">Transmembrane</keyword>
<feature type="domain" description="Polysaccharide chain length determinant N-terminal" evidence="17">
    <location>
        <begin position="26"/>
        <end position="110"/>
    </location>
</feature>
<keyword evidence="21" id="KW-1185">Reference proteome</keyword>
<feature type="domain" description="Tyrosine-protein kinase G-rich" evidence="19">
    <location>
        <begin position="448"/>
        <end position="516"/>
    </location>
</feature>
<dbReference type="InterPro" id="IPR050445">
    <property type="entry name" value="Bact_polysacc_biosynth/exp"/>
</dbReference>
<dbReference type="CDD" id="cd05387">
    <property type="entry name" value="BY-kinase"/>
    <property type="match status" value="1"/>
</dbReference>
<dbReference type="GO" id="GO:0004715">
    <property type="term" value="F:non-membrane spanning protein tyrosine kinase activity"/>
    <property type="evidence" value="ECO:0007669"/>
    <property type="project" value="UniProtKB-EC"/>
</dbReference>
<comment type="catalytic activity">
    <reaction evidence="15">
        <text>L-tyrosyl-[protein] + ATP = O-phospho-L-tyrosyl-[protein] + ADP + H(+)</text>
        <dbReference type="Rhea" id="RHEA:10596"/>
        <dbReference type="Rhea" id="RHEA-COMP:10136"/>
        <dbReference type="Rhea" id="RHEA-COMP:20101"/>
        <dbReference type="ChEBI" id="CHEBI:15378"/>
        <dbReference type="ChEBI" id="CHEBI:30616"/>
        <dbReference type="ChEBI" id="CHEBI:46858"/>
        <dbReference type="ChEBI" id="CHEBI:61978"/>
        <dbReference type="ChEBI" id="CHEBI:456216"/>
        <dbReference type="EC" id="2.7.10.2"/>
    </reaction>
</comment>
<dbReference type="Proteomes" id="UP000277579">
    <property type="component" value="Unassembled WGS sequence"/>
</dbReference>
<comment type="subcellular location">
    <subcellularLocation>
        <location evidence="1">Cell inner membrane</location>
        <topology evidence="1">Multi-pass membrane protein</topology>
    </subcellularLocation>
</comment>
<comment type="similarity">
    <text evidence="3">Belongs to the etk/wzc family.</text>
</comment>
<dbReference type="InterPro" id="IPR032807">
    <property type="entry name" value="GNVR"/>
</dbReference>
<dbReference type="InterPro" id="IPR027417">
    <property type="entry name" value="P-loop_NTPase"/>
</dbReference>
<evidence type="ECO:0000256" key="14">
    <source>
        <dbReference type="ARBA" id="ARBA00023137"/>
    </source>
</evidence>